<dbReference type="AlphaFoldDB" id="A0A3B0Y7F1"/>
<dbReference type="InterPro" id="IPR006309">
    <property type="entry name" value="DnaQ_proteo"/>
</dbReference>
<evidence type="ECO:0000256" key="1">
    <source>
        <dbReference type="ARBA" id="ARBA00001936"/>
    </source>
</evidence>
<dbReference type="EMBL" id="UOFJ01000684">
    <property type="protein sequence ID" value="VAW72760.1"/>
    <property type="molecule type" value="Genomic_DNA"/>
</dbReference>
<evidence type="ECO:0000256" key="9">
    <source>
        <dbReference type="ARBA" id="ARBA00022801"/>
    </source>
</evidence>
<evidence type="ECO:0000256" key="10">
    <source>
        <dbReference type="ARBA" id="ARBA00022839"/>
    </source>
</evidence>
<keyword evidence="11" id="KW-0460">Magnesium</keyword>
<protein>
    <recommendedName>
        <fullName evidence="3">DNA polymerase III subunit epsilon</fullName>
    </recommendedName>
</protein>
<comment type="cofactor">
    <cofactor evidence="2">
        <name>Mg(2+)</name>
        <dbReference type="ChEBI" id="CHEBI:18420"/>
    </cofactor>
</comment>
<dbReference type="FunFam" id="3.30.420.10:FF:000012">
    <property type="entry name" value="DNA polymerase III subunit epsilon"/>
    <property type="match status" value="1"/>
</dbReference>
<keyword evidence="8" id="KW-0479">Metal-binding</keyword>
<dbReference type="NCBIfam" id="TIGR01406">
    <property type="entry name" value="dnaQ_proteo"/>
    <property type="match status" value="1"/>
</dbReference>
<dbReference type="GO" id="GO:0046872">
    <property type="term" value="F:metal ion binding"/>
    <property type="evidence" value="ECO:0007669"/>
    <property type="project" value="UniProtKB-KW"/>
</dbReference>
<evidence type="ECO:0000256" key="4">
    <source>
        <dbReference type="ARBA" id="ARBA00022679"/>
    </source>
</evidence>
<proteinExistence type="predicted"/>
<evidence type="ECO:0000256" key="2">
    <source>
        <dbReference type="ARBA" id="ARBA00001946"/>
    </source>
</evidence>
<dbReference type="Gene3D" id="3.30.420.10">
    <property type="entry name" value="Ribonuclease H-like superfamily/Ribonuclease H"/>
    <property type="match status" value="1"/>
</dbReference>
<evidence type="ECO:0000256" key="11">
    <source>
        <dbReference type="ARBA" id="ARBA00022842"/>
    </source>
</evidence>
<dbReference type="InterPro" id="IPR036397">
    <property type="entry name" value="RNaseH_sf"/>
</dbReference>
<dbReference type="InterPro" id="IPR012337">
    <property type="entry name" value="RNaseH-like_sf"/>
</dbReference>
<dbReference type="InterPro" id="IPR006054">
    <property type="entry name" value="DnaQ"/>
</dbReference>
<evidence type="ECO:0000256" key="5">
    <source>
        <dbReference type="ARBA" id="ARBA00022695"/>
    </source>
</evidence>
<dbReference type="NCBIfam" id="TIGR00573">
    <property type="entry name" value="dnaq"/>
    <property type="match status" value="1"/>
</dbReference>
<evidence type="ECO:0000256" key="6">
    <source>
        <dbReference type="ARBA" id="ARBA00022705"/>
    </source>
</evidence>
<evidence type="ECO:0000256" key="12">
    <source>
        <dbReference type="ARBA" id="ARBA00022932"/>
    </source>
</evidence>
<dbReference type="PANTHER" id="PTHR30231">
    <property type="entry name" value="DNA POLYMERASE III SUBUNIT EPSILON"/>
    <property type="match status" value="1"/>
</dbReference>
<dbReference type="GO" id="GO:0003677">
    <property type="term" value="F:DNA binding"/>
    <property type="evidence" value="ECO:0007669"/>
    <property type="project" value="InterPro"/>
</dbReference>
<keyword evidence="5 15" id="KW-0548">Nucleotidyltransferase</keyword>
<dbReference type="GO" id="GO:0045004">
    <property type="term" value="P:DNA replication proofreading"/>
    <property type="evidence" value="ECO:0007669"/>
    <property type="project" value="TreeGrafter"/>
</dbReference>
<organism evidence="15">
    <name type="scientific">hydrothermal vent metagenome</name>
    <dbReference type="NCBI Taxonomy" id="652676"/>
    <lineage>
        <taxon>unclassified sequences</taxon>
        <taxon>metagenomes</taxon>
        <taxon>ecological metagenomes</taxon>
    </lineage>
</organism>
<dbReference type="PANTHER" id="PTHR30231:SF41">
    <property type="entry name" value="DNA POLYMERASE III SUBUNIT EPSILON"/>
    <property type="match status" value="1"/>
</dbReference>
<reference evidence="15" key="1">
    <citation type="submission" date="2018-06" db="EMBL/GenBank/DDBJ databases">
        <authorList>
            <person name="Zhirakovskaya E."/>
        </authorList>
    </citation>
    <scope>NUCLEOTIDE SEQUENCE</scope>
</reference>
<dbReference type="CDD" id="cd06131">
    <property type="entry name" value="DNA_pol_III_epsilon_Ecoli_like"/>
    <property type="match status" value="1"/>
</dbReference>
<accession>A0A3B0Y7F1</accession>
<keyword evidence="4 15" id="KW-0808">Transferase</keyword>
<evidence type="ECO:0000256" key="8">
    <source>
        <dbReference type="ARBA" id="ARBA00022723"/>
    </source>
</evidence>
<comment type="cofactor">
    <cofactor evidence="1">
        <name>Mn(2+)</name>
        <dbReference type="ChEBI" id="CHEBI:29035"/>
    </cofactor>
</comment>
<evidence type="ECO:0000259" key="14">
    <source>
        <dbReference type="SMART" id="SM00479"/>
    </source>
</evidence>
<keyword evidence="7" id="KW-0540">Nuclease</keyword>
<evidence type="ECO:0000313" key="15">
    <source>
        <dbReference type="EMBL" id="VAW72760.1"/>
    </source>
</evidence>
<keyword evidence="9" id="KW-0378">Hydrolase</keyword>
<evidence type="ECO:0000256" key="3">
    <source>
        <dbReference type="ARBA" id="ARBA00020352"/>
    </source>
</evidence>
<feature type="domain" description="Exonuclease" evidence="14">
    <location>
        <begin position="3"/>
        <end position="189"/>
    </location>
</feature>
<name>A0A3B0Y7F1_9ZZZZ</name>
<gene>
    <name evidence="15" type="ORF">MNBD_GAMMA10-1503</name>
</gene>
<dbReference type="GO" id="GO:0003887">
    <property type="term" value="F:DNA-directed DNA polymerase activity"/>
    <property type="evidence" value="ECO:0007669"/>
    <property type="project" value="UniProtKB-KW"/>
</dbReference>
<evidence type="ECO:0000256" key="13">
    <source>
        <dbReference type="ARBA" id="ARBA00023211"/>
    </source>
</evidence>
<dbReference type="GO" id="GO:0005829">
    <property type="term" value="C:cytosol"/>
    <property type="evidence" value="ECO:0007669"/>
    <property type="project" value="TreeGrafter"/>
</dbReference>
<keyword evidence="10" id="KW-0269">Exonuclease</keyword>
<dbReference type="Pfam" id="PF00929">
    <property type="entry name" value="RNase_T"/>
    <property type="match status" value="1"/>
</dbReference>
<dbReference type="SMART" id="SM00479">
    <property type="entry name" value="EXOIII"/>
    <property type="match status" value="1"/>
</dbReference>
<evidence type="ECO:0000256" key="7">
    <source>
        <dbReference type="ARBA" id="ARBA00022722"/>
    </source>
</evidence>
<keyword evidence="6" id="KW-0235">DNA replication</keyword>
<dbReference type="GO" id="GO:0008408">
    <property type="term" value="F:3'-5' exonuclease activity"/>
    <property type="evidence" value="ECO:0007669"/>
    <property type="project" value="TreeGrafter"/>
</dbReference>
<dbReference type="NCBIfam" id="NF004316">
    <property type="entry name" value="PRK05711.1"/>
    <property type="match status" value="1"/>
</dbReference>
<keyword evidence="12" id="KW-0239">DNA-directed DNA polymerase</keyword>
<sequence>MMRYIVLDTETTGLEPKQGHRIIEIGCVEIINRKITDNTYHQYIQPDRESDEGAFEVHGISSEFLADKPRFADIVQDFMAYVDGGELVIHNAPFDIGFLDNELSLLGAARRSTAQATFQATVQGKMGDHCVITDSLIMARKMHPGQKNNLDALCKRYEVNNARRELHGALLDAELLAEVYLRMTGGQEMLALGGSDAEPGGRGGVTAVRRVDSNRPALNIIRASVDELEVHQQRLDKLGDGCVWNKDSH</sequence>
<dbReference type="SUPFAM" id="SSF53098">
    <property type="entry name" value="Ribonuclease H-like"/>
    <property type="match status" value="1"/>
</dbReference>
<dbReference type="InterPro" id="IPR013520">
    <property type="entry name" value="Ribonucl_H"/>
</dbReference>
<keyword evidence="13" id="KW-0464">Manganese</keyword>